<evidence type="ECO:0000313" key="2">
    <source>
        <dbReference type="EMBL" id="KAI1519244.1"/>
    </source>
</evidence>
<feature type="region of interest" description="Disordered" evidence="1">
    <location>
        <begin position="1"/>
        <end position="56"/>
    </location>
</feature>
<comment type="caution">
    <text evidence="2">The sequence shown here is derived from an EMBL/GenBank/DDBJ whole genome shotgun (WGS) entry which is preliminary data.</text>
</comment>
<protein>
    <submittedName>
        <fullName evidence="2">Uncharacterized protein</fullName>
    </submittedName>
</protein>
<dbReference type="InterPro" id="IPR032675">
    <property type="entry name" value="LRR_dom_sf"/>
</dbReference>
<proteinExistence type="predicted"/>
<sequence>MESSASSSAKKRNRAKNRQKLKEKEQQQVGSGYSTPDEDIPPNEPYGPWDEPKRQWDTRLSGQMPSVIDVITTADPVFLKSLRVFIAGDDSRSRAIDISDAGVDKLVKACPSLQVIALRGTHNLTRAAFPNILKSCKEIESVIINVVKGNTSKRTRLNSRPSCYNSMKVYIVDSLTKSFVPKLRYLEFRGLYISSGGGRVRFLEFLTKCRPALEIVFEYDDGNDGLQALIRDMSRTPLSRVPGTGEYKKGGHSNGEAEEAEEDWKDQFDFGYDIDEDLISNDFEMDDDYADYDDFYDSDEEGIDPQQMRKLLAAMEAMKGGSGDYY</sequence>
<dbReference type="AlphaFoldDB" id="A0A922NJY8"/>
<feature type="region of interest" description="Disordered" evidence="1">
    <location>
        <begin position="240"/>
        <end position="260"/>
    </location>
</feature>
<organism evidence="2 3">
    <name type="scientific">Pyrenophora tritici-repentis</name>
    <dbReference type="NCBI Taxonomy" id="45151"/>
    <lineage>
        <taxon>Eukaryota</taxon>
        <taxon>Fungi</taxon>
        <taxon>Dikarya</taxon>
        <taxon>Ascomycota</taxon>
        <taxon>Pezizomycotina</taxon>
        <taxon>Dothideomycetes</taxon>
        <taxon>Pleosporomycetidae</taxon>
        <taxon>Pleosporales</taxon>
        <taxon>Pleosporineae</taxon>
        <taxon>Pleosporaceae</taxon>
        <taxon>Pyrenophora</taxon>
    </lineage>
</organism>
<keyword evidence="3" id="KW-1185">Reference proteome</keyword>
<evidence type="ECO:0000313" key="3">
    <source>
        <dbReference type="Proteomes" id="UP000249757"/>
    </source>
</evidence>
<dbReference type="Proteomes" id="UP000249757">
    <property type="component" value="Unassembled WGS sequence"/>
</dbReference>
<dbReference type="EMBL" id="NRDI02000002">
    <property type="protein sequence ID" value="KAI1519244.1"/>
    <property type="molecule type" value="Genomic_DNA"/>
</dbReference>
<accession>A0A922NJY8</accession>
<name>A0A922NJY8_9PLEO</name>
<gene>
    <name evidence="2" type="ORF">Ptr86124_002372</name>
</gene>
<feature type="compositionally biased region" description="Basic residues" evidence="1">
    <location>
        <begin position="9"/>
        <end position="19"/>
    </location>
</feature>
<evidence type="ECO:0000256" key="1">
    <source>
        <dbReference type="SAM" id="MobiDB-lite"/>
    </source>
</evidence>
<dbReference type="Gene3D" id="3.80.10.10">
    <property type="entry name" value="Ribonuclease Inhibitor"/>
    <property type="match status" value="1"/>
</dbReference>
<reference evidence="3" key="1">
    <citation type="journal article" date="2022" name="Microb. Genom.">
        <title>A global pangenome for the wheat fungal pathogen Pyrenophora tritici-repentis and prediction of effector protein structural homology.</title>
        <authorList>
            <person name="Moolhuijzen P.M."/>
            <person name="See P.T."/>
            <person name="Shi G."/>
            <person name="Powell H.R."/>
            <person name="Cockram J."/>
            <person name="Jorgensen L.N."/>
            <person name="Benslimane H."/>
            <person name="Strelkov S.E."/>
            <person name="Turner J."/>
            <person name="Liu Z."/>
            <person name="Moffat C.S."/>
        </authorList>
    </citation>
    <scope>NUCLEOTIDE SEQUENCE [LARGE SCALE GENOMIC DNA]</scope>
</reference>